<accession>A0A8J3I1J4</accession>
<feature type="chain" id="PRO_5035295608" description="Molybdate ABC transporter substrate-binding protein" evidence="4">
    <location>
        <begin position="21"/>
        <end position="109"/>
    </location>
</feature>
<proteinExistence type="inferred from homology"/>
<comment type="similarity">
    <text evidence="1">Belongs to the bacterial solute-binding protein ModA family.</text>
</comment>
<gene>
    <name evidence="5" type="ORF">KSX_25360</name>
</gene>
<evidence type="ECO:0000256" key="2">
    <source>
        <dbReference type="ARBA" id="ARBA00022723"/>
    </source>
</evidence>
<evidence type="ECO:0008006" key="7">
    <source>
        <dbReference type="Google" id="ProtNLM"/>
    </source>
</evidence>
<dbReference type="GO" id="GO:0046872">
    <property type="term" value="F:metal ion binding"/>
    <property type="evidence" value="ECO:0007669"/>
    <property type="project" value="UniProtKB-KW"/>
</dbReference>
<reference evidence="5" key="1">
    <citation type="submission" date="2020-10" db="EMBL/GenBank/DDBJ databases">
        <title>Taxonomic study of unclassified bacteria belonging to the class Ktedonobacteria.</title>
        <authorList>
            <person name="Yabe S."/>
            <person name="Wang C.M."/>
            <person name="Zheng Y."/>
            <person name="Sakai Y."/>
            <person name="Cavaletti L."/>
            <person name="Monciardini P."/>
            <person name="Donadio S."/>
        </authorList>
    </citation>
    <scope>NUCLEOTIDE SEQUENCE</scope>
    <source>
        <strain evidence="5">SOSP1-1</strain>
    </source>
</reference>
<dbReference type="Pfam" id="PF13531">
    <property type="entry name" value="SBP_bac_11"/>
    <property type="match status" value="1"/>
</dbReference>
<dbReference type="SUPFAM" id="SSF53850">
    <property type="entry name" value="Periplasmic binding protein-like II"/>
    <property type="match status" value="1"/>
</dbReference>
<dbReference type="EMBL" id="BNJF01000001">
    <property type="protein sequence ID" value="GHO44373.1"/>
    <property type="molecule type" value="Genomic_DNA"/>
</dbReference>
<protein>
    <recommendedName>
        <fullName evidence="7">Molybdate ABC transporter substrate-binding protein</fullName>
    </recommendedName>
</protein>
<feature type="signal peptide" evidence="4">
    <location>
        <begin position="1"/>
        <end position="20"/>
    </location>
</feature>
<name>A0A8J3I1J4_9CHLR</name>
<sequence length="109" mass="11664">MRKLLRILLPCLFVLPLLLAACGGDTGANNQTNNQANAPVTLNVFAAASLTESFKELATDYKQTHSNVTITYNFNGSQLLEQQIANGANADIFASADTTNMKKASDAGW</sequence>
<dbReference type="InterPro" id="IPR050682">
    <property type="entry name" value="ModA/WtpA"/>
</dbReference>
<evidence type="ECO:0000256" key="3">
    <source>
        <dbReference type="ARBA" id="ARBA00022729"/>
    </source>
</evidence>
<dbReference type="PANTHER" id="PTHR30632">
    <property type="entry name" value="MOLYBDATE-BINDING PERIPLASMIC PROTEIN"/>
    <property type="match status" value="1"/>
</dbReference>
<dbReference type="PANTHER" id="PTHR30632:SF0">
    <property type="entry name" value="SULFATE-BINDING PROTEIN"/>
    <property type="match status" value="1"/>
</dbReference>
<dbReference type="AlphaFoldDB" id="A0A8J3I1J4"/>
<evidence type="ECO:0000313" key="6">
    <source>
        <dbReference type="Proteomes" id="UP000612362"/>
    </source>
</evidence>
<dbReference type="GO" id="GO:0015689">
    <property type="term" value="P:molybdate ion transport"/>
    <property type="evidence" value="ECO:0007669"/>
    <property type="project" value="InterPro"/>
</dbReference>
<keyword evidence="3 4" id="KW-0732">Signal</keyword>
<comment type="caution">
    <text evidence="5">The sequence shown here is derived from an EMBL/GenBank/DDBJ whole genome shotgun (WGS) entry which is preliminary data.</text>
</comment>
<dbReference type="Gene3D" id="3.40.190.10">
    <property type="entry name" value="Periplasmic binding protein-like II"/>
    <property type="match status" value="1"/>
</dbReference>
<evidence type="ECO:0000256" key="4">
    <source>
        <dbReference type="SAM" id="SignalP"/>
    </source>
</evidence>
<organism evidence="5 6">
    <name type="scientific">Ktedonospora formicarum</name>
    <dbReference type="NCBI Taxonomy" id="2778364"/>
    <lineage>
        <taxon>Bacteria</taxon>
        <taxon>Bacillati</taxon>
        <taxon>Chloroflexota</taxon>
        <taxon>Ktedonobacteria</taxon>
        <taxon>Ktedonobacterales</taxon>
        <taxon>Ktedonobacteraceae</taxon>
        <taxon>Ktedonospora</taxon>
    </lineage>
</organism>
<evidence type="ECO:0000313" key="5">
    <source>
        <dbReference type="EMBL" id="GHO44373.1"/>
    </source>
</evidence>
<evidence type="ECO:0000256" key="1">
    <source>
        <dbReference type="ARBA" id="ARBA00009175"/>
    </source>
</evidence>
<keyword evidence="2" id="KW-0479">Metal-binding</keyword>
<dbReference type="Proteomes" id="UP000612362">
    <property type="component" value="Unassembled WGS sequence"/>
</dbReference>
<dbReference type="GO" id="GO:0030973">
    <property type="term" value="F:molybdate ion binding"/>
    <property type="evidence" value="ECO:0007669"/>
    <property type="project" value="TreeGrafter"/>
</dbReference>
<keyword evidence="6" id="KW-1185">Reference proteome</keyword>
<dbReference type="PROSITE" id="PS51257">
    <property type="entry name" value="PROKAR_LIPOPROTEIN"/>
    <property type="match status" value="1"/>
</dbReference>
<dbReference type="NCBIfam" id="TIGR01256">
    <property type="entry name" value="modA"/>
    <property type="match status" value="1"/>
</dbReference>
<dbReference type="InterPro" id="IPR005950">
    <property type="entry name" value="ModA"/>
</dbReference>